<sequence>MIERCELFGLVFLQGFHVAFLWLHDWVPLGRLNDVAAIRRHDTVDRLIRVTLIQSVPYTLLLILSVIGLPQGPEAMPLMWLWIGYGLLFAGEIRAWWWPYLVRAEPARTERYKGLFGHTHTLLPQRNGIAPNTLHCLLHLATAATLVLLLVLSIKNTVQ</sequence>
<protein>
    <submittedName>
        <fullName evidence="2">Uncharacterized protein</fullName>
    </submittedName>
</protein>
<name>A0ABS2KHN9_9GAMM</name>
<proteinExistence type="predicted"/>
<keyword evidence="1" id="KW-0472">Membrane</keyword>
<keyword evidence="1" id="KW-1133">Transmembrane helix</keyword>
<organism evidence="2 3">
    <name type="scientific">Dyella mobilis</name>
    <dbReference type="NCBI Taxonomy" id="1849582"/>
    <lineage>
        <taxon>Bacteria</taxon>
        <taxon>Pseudomonadati</taxon>
        <taxon>Pseudomonadota</taxon>
        <taxon>Gammaproteobacteria</taxon>
        <taxon>Lysobacterales</taxon>
        <taxon>Rhodanobacteraceae</taxon>
        <taxon>Dyella</taxon>
    </lineage>
</organism>
<feature type="transmembrane region" description="Helical" evidence="1">
    <location>
        <begin position="47"/>
        <end position="67"/>
    </location>
</feature>
<gene>
    <name evidence="2" type="ORF">ISS99_14135</name>
</gene>
<evidence type="ECO:0000256" key="1">
    <source>
        <dbReference type="SAM" id="Phobius"/>
    </source>
</evidence>
<keyword evidence="3" id="KW-1185">Reference proteome</keyword>
<dbReference type="Proteomes" id="UP001430193">
    <property type="component" value="Unassembled WGS sequence"/>
</dbReference>
<dbReference type="RefSeq" id="WP_204632235.1">
    <property type="nucleotide sequence ID" value="NZ_BSOC01000002.1"/>
</dbReference>
<dbReference type="EMBL" id="JADIKF010000039">
    <property type="protein sequence ID" value="MBM7130674.1"/>
    <property type="molecule type" value="Genomic_DNA"/>
</dbReference>
<comment type="caution">
    <text evidence="2">The sequence shown here is derived from an EMBL/GenBank/DDBJ whole genome shotgun (WGS) entry which is preliminary data.</text>
</comment>
<feature type="transmembrane region" description="Helical" evidence="1">
    <location>
        <begin position="79"/>
        <end position="98"/>
    </location>
</feature>
<reference evidence="2" key="1">
    <citation type="submission" date="2020-10" db="EMBL/GenBank/DDBJ databases">
        <title>Phylogeny of dyella-like bacteria.</title>
        <authorList>
            <person name="Fu J."/>
        </authorList>
    </citation>
    <scope>NUCLEOTIDE SEQUENCE</scope>
    <source>
        <strain evidence="2">DHON07</strain>
    </source>
</reference>
<accession>A0ABS2KHN9</accession>
<feature type="transmembrane region" description="Helical" evidence="1">
    <location>
        <begin position="7"/>
        <end position="27"/>
    </location>
</feature>
<evidence type="ECO:0000313" key="2">
    <source>
        <dbReference type="EMBL" id="MBM7130674.1"/>
    </source>
</evidence>
<evidence type="ECO:0000313" key="3">
    <source>
        <dbReference type="Proteomes" id="UP001430193"/>
    </source>
</evidence>
<keyword evidence="1" id="KW-0812">Transmembrane</keyword>
<feature type="transmembrane region" description="Helical" evidence="1">
    <location>
        <begin position="132"/>
        <end position="154"/>
    </location>
</feature>